<evidence type="ECO:0000313" key="2">
    <source>
        <dbReference type="EMBL" id="PGH21838.1"/>
    </source>
</evidence>
<sequence length="3675" mass="387866">MNKQEIEKSLKRYLKKKVSYSLSLLITFLITGGFAYSADSLDQNEMLSRIKTERERLEKLLQENYKKEAALQRSNLDLLKEADYYIKPESASLFTIPFFSKNVSSKPKEWQGTDREATEYDAIREDFNSIATENGSGRGGFATGRNNVSNLTRAIAHSRKVSRLSSGWINKNKNYGQNINSYDVESKLFILPVVKAPVITTPTAPVVNFVAPQAPTELNIAAPSLINVNIGAINVTAPTVNVPTVAAPSSVAAPTLQEVRVNEPNINVSIGAINVASPVIANPPSLTAPTVNVNIAPATPPGIEVPNPTVTAPSAPAAPNFTAFSRGRGHWLGGFSFISGRMDWTPGLEAWEIGNGFPVPIYMNDQAIFNGAGEYSGQGKTSGSEINAYTKPDGTVVNSYTNIKSNTNLSGGTPNNSGGGTYPLTRTSPVSIPGMNAGTYYTATDARADRVQQSWIFQGAPVVKDMKIKIGGANYNDPNDLNPHVRSTALFAQISRIKLENIALELAGKAIVGQLNQDSPMEVTFTNTNINITGNYNTLITTRLIVSGLHGYWGASDLRGRTDWGAARSDTAASSTAVDFGGTNLTAATKRNALYYVERSESQRWFGNPMMVPVPGSTTPAYSINSESYHMYAPAFGNVSVKNTGGTVKYTGSGNVGVWISAYVPDRTKWVVGTALSPYLNLGKVYMQGDNNVAYYFAKNTAAPNGNGIFQGEVVVDAEIGTDLDGAGGNSQLAAGNIAGGAANKSENNVAVYLDSGQRKELNNELGGTGDVIYKQYFPATLDFKVDTGAHPGLVGITNGSQIGYPILSNDPVKDLKITNFNVKFGQYSKKGIGIVAKNGSVVEVNKGVGQTITDGATGTNRATESVMFFAEGVFYNPRKTLTGTYNKEAYGRGESETGQKNISDFNTTINVKNNVEMGSIKSTAFFAKRGAIIDAENNSVKMTGHSSIAVLAHATTDYKAANIVESKNINAGKQPKTEIIVKSVEAIADGSLDAEKKANIGVAAISEEKIGSNIYKGTGEVNVTVKENVKVYGVGAFASGEKAKVTIIGSGSGSEITSGSNGALVATNAGTINFGGGTITHNVADKVAFYSEKKVVGKNTVVSRLNFTNPTTLNISKGLVFYGDKEDYSKTSTVGLNETGRYTGMQNVTVNLKGHGVNLGVFKGADLNWEGNSSTTFTDDIAQIPKVAAINTSETKGGITTNYWYKTTIEGGKLTVKADVNRDSISVGSTRGDGFNDINMERERVILDNGKTISSTKSNGMLLASNGEAKSNTESGYTIKNGKISISSKDSNNKATVATYVNFGHIITEKTVNKGVTREGKIEVNKGVAAYGVNGSKIVNGGTVSVGASSKTEPAIAIMALVRTEPYEYKDKHGKTVTKVDEYGIYAGKALTGANWIEITNKGKVTVTGTDAIGIYAKNNYNNTVAKNKILIHNEGTITLGDRGKGIVIQTKDKNVTNGGTLTLKDSKLTTNNQDIKVGDEGIGVYTEYSNIKIDGNYGIAIGNKGVAIQTKGINNIEQTNKNDTLKIEYKSSSTAKDTSAMALGYTGVNKTDVFTNKLHLNLVNTDKAVTFTGIYANGNGKLVNQGNITASSNGSYGIISDNVEVQNTGVITVGSTTSNDSNAVGIYVKNAKLTTTGDKIVLQGNGNNTKSPLGIYAKADSKIGTTVKEITINQGTTPLSINSKKAIGIYMEDASTGKNKLKLVNNSNITLSNSASKATERKIGIILKTAKNNNNITSGKIIVGKNNIGIFNNDSTLIHNGIIEVKHNGAGTENIGVHNTGNFKFFVTKDPLNPNKIGKIDVEGQNGTIGISAVTDSTSTGWISLANATVNVNAPDKNAGKIPLGVYASGNKITVSSTGTTKFTVSPNAIGLYMNGNNTSKMTGTFDFSLSSENTKSSMGIGAFLTGGAYALSNGSNKIKLTSTTTASNSNGAIRPIGLFYGANSTKNEANIEILASSKEIIGIYGNNLNTFENKGTIEVKAKSSMGAYLAKSNVENKAITTVTGEKSYGWYLKGGNSSSSAKISALAKESVGVLVSGKGITGTTSFENKVGTEILANANKAIGVYAEEAKFTNKGTLNAINTSSIGAFGVKANLVNDTNATINTKNVALYAKTSSNIDNKGIININSKGQTGIIADSKTNVNLQAGKIVSSFDKVTAVVVQDKSTVNLRGSNIILGKEGIAINSTKNSTVNLISGNVQVGEKGLGVFSKDGRVELKSYTGKFTLGKEGIAIYSKNSTINGGTLKVDYNNNSMGVGIYYDGGNINNNTTISHTGKKLVNIFSNASNLRNTANQKVQTESIGIYANGGIIANSSTITLEGDKSVGFFLDNNSKLNEIGTINGNTASTFKIGVYANKGSIEGSKNYTFGVNNGVAMYLGKDGVNNSTGTLNLSGNSVGSGRTIGIYTTPTTTPRNINTNIKMTGKDAVGLFLSNGSKVNYGGTLDITSKSSNTNFGIGASIEKNSTFTLKSTGVVKIGGVNNIGFYVKQGGTLQVSGGTVQNTKDGIFAYLSDGKLNFTAGSTPNINFLNVFVAGNKGSIQNATSITVGTAGMQASQGAKILNNTSGIINGKVEGAKALIGTGSGSSIENKGRIKLTSDKSVAMYSDNRANAISTGSVEIGKNSVAYYTNRNGIVNVSGNTKIGQGSTIFYVNSGQVNYTGANIILPNKTTAITLTGNSPTTRVNFNNKSITVGESGTGIYVSGQGEVNTTNIRNIARINVNKSGNAVYLNNNNAFSTNIAINLVGENSIGVLSTKNGNINYLGNLNSTSKNVKAIVHRGGGNTINNGILKLTGNSSIAMYAENGAILENRNKIEIGQGTKTATSVGLYGVNLTAIKNSGHIKMVKDSIGIYGKNTVGYNTGTIQNSGLNNNAIYMINSDIVNTGNISLGDSSNGIYSTSTTAKTIINSGNIKVGNNQSAAIFGDGRVGIDNKSGVITVGKQSVGLATKQGNISVGSATKFNAGEQTTYIYTEKGSAVNNANMNLSKYSVAMYTKEGSMQNKGNIRVGESSVGNKQISVAMATEKGTIQNFGNIVVPDKNGVGMVANKGGTAINKLGGSITVGGESAFGLQATGSSALINEGTINVTGNKARGMAATNKSTITNTSTGVINVSGTNAEGIYVDYGSKVNNNGTINIHSSTGVGIFAGTGGIINNTGTINAKVGTRTKSEGKSQLQAGAISIVGPRAYIGNVEIQNTGTITINGALNFNQIRIGSTAGHIGTINATSFERGRFLVLPNATLGTNKDAYTVQYLGGIQNVPNNGSITAISHSATFVADIQKDETNPSLVRVVMVRVPFAKILAETPAEEFGKGLDDLYKGLSNRGHMTPHAPSSTPHSSEMQMFDALKMISNKEELGATFDMELRGNTYSNVQRRMLDVNETFSTSYENLKNSNLYAKGRFKAGAIIANGNAKDKNPAVIDYKSKTNGFMLMKEKDFRTYGRELDLSLAFTQTDFKFDYGSKEKVHSLQLGVGFGDFMTDNNWKYSARGEVTVNRHNMKRKIHLSTGTYENKGKYWSETVEWKNKLRYETTTANGLVTTGVFGTFNLGYGKFNNINENGDGAELEIKSKDMYMVRPGVGADLTFNYYTKGGKVSLVGTATAEYEAGKVYDGRNQARIKNSSAGYYDLEKPKDIKDIYKVGAQIQYETNAGHKVGVGVTREEGSVRATKYGVNAVYKF</sequence>
<dbReference type="InterPro" id="IPR053787">
    <property type="entry name" value="Autotransptr-assoc_N"/>
</dbReference>
<dbReference type="EMBL" id="NJGI01000001">
    <property type="protein sequence ID" value="PGH21838.1"/>
    <property type="molecule type" value="Genomic_DNA"/>
</dbReference>
<protein>
    <submittedName>
        <fullName evidence="2">Autotransporter subunit beta</fullName>
    </submittedName>
</protein>
<name>A0A2B7YLV7_FUSNP</name>
<dbReference type="SUPFAM" id="SSF103515">
    <property type="entry name" value="Autotransporter"/>
    <property type="match status" value="1"/>
</dbReference>
<accession>A0A2B7YLV7</accession>
<comment type="caution">
    <text evidence="2">The sequence shown here is derived from an EMBL/GenBank/DDBJ whole genome shotgun (WGS) entry which is preliminary data.</text>
</comment>
<evidence type="ECO:0000313" key="3">
    <source>
        <dbReference type="Proteomes" id="UP000222862"/>
    </source>
</evidence>
<feature type="coiled-coil region" evidence="1">
    <location>
        <begin position="43"/>
        <end position="82"/>
    </location>
</feature>
<evidence type="ECO:0000256" key="1">
    <source>
        <dbReference type="SAM" id="Coils"/>
    </source>
</evidence>
<dbReference type="RefSeq" id="WP_098701995.1">
    <property type="nucleotide sequence ID" value="NZ_NJGI01000001.1"/>
</dbReference>
<keyword evidence="1" id="KW-0175">Coiled coil</keyword>
<dbReference type="Proteomes" id="UP000222862">
    <property type="component" value="Unassembled WGS sequence"/>
</dbReference>
<gene>
    <name evidence="2" type="ORF">RN96_01030</name>
</gene>
<proteinExistence type="predicted"/>
<organism evidence="2 3">
    <name type="scientific">Fusobacterium nucleatum subsp. polymorphum</name>
    <name type="common">Fusobacterium polymorphum</name>
    <dbReference type="NCBI Taxonomy" id="76857"/>
    <lineage>
        <taxon>Bacteria</taxon>
        <taxon>Fusobacteriati</taxon>
        <taxon>Fusobacteriota</taxon>
        <taxon>Fusobacteriia</taxon>
        <taxon>Fusobacteriales</taxon>
        <taxon>Fusobacteriaceae</taxon>
        <taxon>Fusobacterium</taxon>
    </lineage>
</organism>
<reference evidence="2 3" key="1">
    <citation type="submission" date="2017-06" db="EMBL/GenBank/DDBJ databases">
        <title>Genome sequencing of Fusobacterium nucleatum subsp. polymorphum KCOM 1232 (=ChDC F37).</title>
        <authorList>
            <person name="Kook J.-K."/>
            <person name="Park S.-N."/>
            <person name="Lim Y.K."/>
            <person name="Roh H."/>
        </authorList>
    </citation>
    <scope>NUCLEOTIDE SEQUENCE [LARGE SCALE GENOMIC DNA]</scope>
    <source>
        <strain evidence="3">KCOM 1232 ( ChDC F37)</strain>
    </source>
</reference>
<dbReference type="InterPro" id="IPR036709">
    <property type="entry name" value="Autotransporte_beta_dom_sf"/>
</dbReference>
<dbReference type="NCBIfam" id="NF033175">
    <property type="entry name" value="fuso_auto_Nterm"/>
    <property type="match status" value="1"/>
</dbReference>